<sequence>MFIFFRTNPSCWSIPASSSGHLQQQQPQPRSAFIGSNPTDPLTAFVRYPLHSSSSPQKISPKNLEEEKEDYQRKFPQKFPTCSEIYWPENNKNKLISSTSEINTNIPWSKQQILLPSQQQHVPQQQPSQQQTATIPNLLAAELELIEAQRCQIAELTRQNAALRQELNSVRAISSQYVVAGREDKIIASTESM</sequence>
<comment type="caution">
    <text evidence="1">The sequence shown here is derived from an EMBL/GenBank/DDBJ whole genome shotgun (WGS) entry which is preliminary data.</text>
</comment>
<accession>A0ACB0Z0B9</accession>
<evidence type="ECO:0000313" key="2">
    <source>
        <dbReference type="Proteomes" id="UP001497535"/>
    </source>
</evidence>
<keyword evidence="2" id="KW-1185">Reference proteome</keyword>
<dbReference type="EMBL" id="CAVMJV010000022">
    <property type="protein sequence ID" value="CAK5071713.1"/>
    <property type="molecule type" value="Genomic_DNA"/>
</dbReference>
<name>A0ACB0Z0B9_MELEN</name>
<evidence type="ECO:0000313" key="1">
    <source>
        <dbReference type="EMBL" id="CAK5071713.1"/>
    </source>
</evidence>
<dbReference type="Proteomes" id="UP001497535">
    <property type="component" value="Unassembled WGS sequence"/>
</dbReference>
<proteinExistence type="predicted"/>
<reference evidence="1" key="1">
    <citation type="submission" date="2023-11" db="EMBL/GenBank/DDBJ databases">
        <authorList>
            <person name="Poullet M."/>
        </authorList>
    </citation>
    <scope>NUCLEOTIDE SEQUENCE</scope>
    <source>
        <strain evidence="1">E1834</strain>
    </source>
</reference>
<gene>
    <name evidence="1" type="ORF">MENTE1834_LOCUS18976</name>
</gene>
<protein>
    <submittedName>
        <fullName evidence="1">Uncharacterized protein</fullName>
    </submittedName>
</protein>
<organism evidence="1 2">
    <name type="scientific">Meloidogyne enterolobii</name>
    <name type="common">Root-knot nematode worm</name>
    <name type="synonym">Meloidogyne mayaguensis</name>
    <dbReference type="NCBI Taxonomy" id="390850"/>
    <lineage>
        <taxon>Eukaryota</taxon>
        <taxon>Metazoa</taxon>
        <taxon>Ecdysozoa</taxon>
        <taxon>Nematoda</taxon>
        <taxon>Chromadorea</taxon>
        <taxon>Rhabditida</taxon>
        <taxon>Tylenchina</taxon>
        <taxon>Tylenchomorpha</taxon>
        <taxon>Tylenchoidea</taxon>
        <taxon>Meloidogynidae</taxon>
        <taxon>Meloidogyninae</taxon>
        <taxon>Meloidogyne</taxon>
    </lineage>
</organism>